<comment type="caution">
    <text evidence="2">The sequence shown here is derived from an EMBL/GenBank/DDBJ whole genome shotgun (WGS) entry which is preliminary data.</text>
</comment>
<sequence length="195" mass="20860">MHRKFVTEAPHSLFLATCSLLIGSAFAVQAEGTFLQLDLASNTSDAVVAATRDKLSFGANYSSYKGGWSAGTYLLRDFAVENIGTAKIGPSLGTSAARRGLSVGIKLVVERYQTTSYGFAFLSGQFNTIDSDWFALAQLGNGQGLSVDLTAGGSDFYSEHSFAVNYQLDDGPVSLRGGYRFKAEEVFLGLSVNTY</sequence>
<name>A0A934M2P3_9RHOB</name>
<feature type="signal peptide" evidence="1">
    <location>
        <begin position="1"/>
        <end position="30"/>
    </location>
</feature>
<proteinExistence type="predicted"/>
<dbReference type="EMBL" id="JAEIJD010000014">
    <property type="protein sequence ID" value="MBI6630821.1"/>
    <property type="molecule type" value="Genomic_DNA"/>
</dbReference>
<dbReference type="AlphaFoldDB" id="A0A934M2P3"/>
<keyword evidence="3" id="KW-1185">Reference proteome</keyword>
<protein>
    <recommendedName>
        <fullName evidence="4">Outer membrane protein beta-barrel domain-containing protein</fullName>
    </recommendedName>
</protein>
<keyword evidence="1" id="KW-0732">Signal</keyword>
<reference evidence="2" key="1">
    <citation type="submission" date="2020-12" db="EMBL/GenBank/DDBJ databases">
        <title>Pontibaca salina gen. nov., sp. nov., isolated from marine sediment.</title>
        <authorList>
            <person name="Bo J."/>
            <person name="Wang S."/>
            <person name="Song X."/>
            <person name="Du Z."/>
        </authorList>
    </citation>
    <scope>NUCLEOTIDE SEQUENCE</scope>
    <source>
        <strain evidence="2">S1109L</strain>
    </source>
</reference>
<dbReference type="Proteomes" id="UP000613255">
    <property type="component" value="Unassembled WGS sequence"/>
</dbReference>
<gene>
    <name evidence="2" type="ORF">JAO82_13120</name>
</gene>
<feature type="chain" id="PRO_5036905380" description="Outer membrane protein beta-barrel domain-containing protein" evidence="1">
    <location>
        <begin position="31"/>
        <end position="195"/>
    </location>
</feature>
<accession>A0A934M2P3</accession>
<evidence type="ECO:0008006" key="4">
    <source>
        <dbReference type="Google" id="ProtNLM"/>
    </source>
</evidence>
<evidence type="ECO:0000313" key="2">
    <source>
        <dbReference type="EMBL" id="MBI6630821.1"/>
    </source>
</evidence>
<organism evidence="2 3">
    <name type="scientific">Pontibaca salina</name>
    <dbReference type="NCBI Taxonomy" id="2795731"/>
    <lineage>
        <taxon>Bacteria</taxon>
        <taxon>Pseudomonadati</taxon>
        <taxon>Pseudomonadota</taxon>
        <taxon>Alphaproteobacteria</taxon>
        <taxon>Rhodobacterales</taxon>
        <taxon>Roseobacteraceae</taxon>
        <taxon>Pontibaca</taxon>
    </lineage>
</organism>
<evidence type="ECO:0000256" key="1">
    <source>
        <dbReference type="SAM" id="SignalP"/>
    </source>
</evidence>
<evidence type="ECO:0000313" key="3">
    <source>
        <dbReference type="Proteomes" id="UP000613255"/>
    </source>
</evidence>